<feature type="transmembrane region" description="Helical" evidence="1">
    <location>
        <begin position="20"/>
        <end position="39"/>
    </location>
</feature>
<dbReference type="Proteomes" id="UP000187412">
    <property type="component" value="Unassembled WGS sequence"/>
</dbReference>
<gene>
    <name evidence="2" type="ORF">BSK56_00755</name>
</gene>
<feature type="transmembrane region" description="Helical" evidence="1">
    <location>
        <begin position="51"/>
        <end position="75"/>
    </location>
</feature>
<feature type="transmembrane region" description="Helical" evidence="1">
    <location>
        <begin position="204"/>
        <end position="223"/>
    </location>
</feature>
<evidence type="ECO:0000256" key="1">
    <source>
        <dbReference type="SAM" id="Phobius"/>
    </source>
</evidence>
<name>A0ABX3HU51_PAEBO</name>
<dbReference type="EMBL" id="MPTB01000001">
    <property type="protein sequence ID" value="OMD53710.1"/>
    <property type="molecule type" value="Genomic_DNA"/>
</dbReference>
<proteinExistence type="predicted"/>
<keyword evidence="1" id="KW-0812">Transmembrane</keyword>
<comment type="caution">
    <text evidence="2">The sequence shown here is derived from an EMBL/GenBank/DDBJ whole genome shotgun (WGS) entry which is preliminary data.</text>
</comment>
<evidence type="ECO:0000313" key="2">
    <source>
        <dbReference type="EMBL" id="OMD53710.1"/>
    </source>
</evidence>
<protein>
    <recommendedName>
        <fullName evidence="4">ABC transporter permease</fullName>
    </recommendedName>
</protein>
<accession>A0ABX3HU51</accession>
<feature type="transmembrane region" description="Helical" evidence="1">
    <location>
        <begin position="104"/>
        <end position="126"/>
    </location>
</feature>
<dbReference type="RefSeq" id="WP_076108914.1">
    <property type="nucleotide sequence ID" value="NZ_MPTB01000001.1"/>
</dbReference>
<sequence length="242" mass="26801">MRLHPVNKLNIKDVLRTPSYIAMLLIVMILPFNSLLQILRTSTGPMAFIPVYIYLVLNISIYLFLNMIALSLIVISEKTSGRCEYYLANKVDIRQLTSLYSRSAFVLSIAPILLFNALVFGYALAAREAVLLHLFRNVAFVMFAAAYLLFTYAATGTLTLISMLSKSPERVRTFLSVSAVLFVFAASLPGTFIRKLGITPDGNAILWITGCMLLLLAALCTAVRSSLNGKLSNESIILSYKQ</sequence>
<keyword evidence="1" id="KW-1133">Transmembrane helix</keyword>
<evidence type="ECO:0008006" key="4">
    <source>
        <dbReference type="Google" id="ProtNLM"/>
    </source>
</evidence>
<evidence type="ECO:0000313" key="3">
    <source>
        <dbReference type="Proteomes" id="UP000187412"/>
    </source>
</evidence>
<keyword evidence="1" id="KW-0472">Membrane</keyword>
<feature type="transmembrane region" description="Helical" evidence="1">
    <location>
        <begin position="173"/>
        <end position="192"/>
    </location>
</feature>
<organism evidence="2 3">
    <name type="scientific">Paenibacillus borealis</name>
    <dbReference type="NCBI Taxonomy" id="160799"/>
    <lineage>
        <taxon>Bacteria</taxon>
        <taxon>Bacillati</taxon>
        <taxon>Bacillota</taxon>
        <taxon>Bacilli</taxon>
        <taxon>Bacillales</taxon>
        <taxon>Paenibacillaceae</taxon>
        <taxon>Paenibacillus</taxon>
    </lineage>
</organism>
<keyword evidence="3" id="KW-1185">Reference proteome</keyword>
<feature type="transmembrane region" description="Helical" evidence="1">
    <location>
        <begin position="138"/>
        <end position="161"/>
    </location>
</feature>
<reference evidence="2 3" key="1">
    <citation type="submission" date="2016-10" db="EMBL/GenBank/DDBJ databases">
        <title>Paenibacillus species isolates.</title>
        <authorList>
            <person name="Beno S.M."/>
        </authorList>
    </citation>
    <scope>NUCLEOTIDE SEQUENCE [LARGE SCALE GENOMIC DNA]</scope>
    <source>
        <strain evidence="2 3">FSL H7-0744</strain>
    </source>
</reference>